<dbReference type="GO" id="GO:0008253">
    <property type="term" value="F:5'-nucleotidase activity"/>
    <property type="evidence" value="ECO:0007669"/>
    <property type="project" value="InterPro"/>
</dbReference>
<gene>
    <name evidence="5" type="ORF">FPL14_15745</name>
</gene>
<feature type="active site" description="Proton donor" evidence="4">
    <location>
        <position position="8"/>
    </location>
</feature>
<accession>A0A7G5BZV2</accession>
<evidence type="ECO:0000313" key="6">
    <source>
        <dbReference type="Proteomes" id="UP000515679"/>
    </source>
</evidence>
<dbReference type="InterPro" id="IPR010708">
    <property type="entry name" value="5'(3')-deoxyribonucleotidase"/>
</dbReference>
<dbReference type="SUPFAM" id="SSF56784">
    <property type="entry name" value="HAD-like"/>
    <property type="match status" value="1"/>
</dbReference>
<dbReference type="RefSeq" id="WP_182298477.1">
    <property type="nucleotide sequence ID" value="NZ_CP041969.1"/>
</dbReference>
<dbReference type="KEGG" id="cchl:FPL14_15745"/>
<reference evidence="5 6" key="1">
    <citation type="submission" date="2019-07" db="EMBL/GenBank/DDBJ databases">
        <authorList>
            <person name="Kim J.K."/>
            <person name="Cheong H.-M."/>
            <person name="Choi Y."/>
            <person name="Hwang K.J."/>
            <person name="Lee S."/>
            <person name="Choi C."/>
        </authorList>
    </citation>
    <scope>NUCLEOTIDE SEQUENCE [LARGE SCALE GENOMIC DNA]</scope>
    <source>
        <strain evidence="5 6">KS 22</strain>
    </source>
</reference>
<dbReference type="Proteomes" id="UP000515679">
    <property type="component" value="Chromosome"/>
</dbReference>
<evidence type="ECO:0000256" key="2">
    <source>
        <dbReference type="ARBA" id="ARBA00022801"/>
    </source>
</evidence>
<dbReference type="Pfam" id="PF06941">
    <property type="entry name" value="NT5C"/>
    <property type="match status" value="1"/>
</dbReference>
<proteinExistence type="inferred from homology"/>
<dbReference type="InterPro" id="IPR023214">
    <property type="entry name" value="HAD_sf"/>
</dbReference>
<sequence>MKFGFDIDDTLLNLREHAFRIYNVKLNKQVGMEAFHALTTIPIHEAFGLSAEEGKQLWNLHRDEIYYSAPPFDDAVEALQELEKQGHEVYYVTARSAEYCERTKDALVRTGFPVQESRFYCGMADSEKIHIIRKLGLDYYFDDKPAVLDTLTELDMAVYCKDNPYNQHLDFPRIVNWRELLEIAQQASKGKAE</sequence>
<protein>
    <recommendedName>
        <fullName evidence="3">Nucleotidase</fullName>
        <ecNumber evidence="3">3.1.3.-</ecNumber>
    </recommendedName>
</protein>
<dbReference type="PANTHER" id="PTHR35134">
    <property type="entry name" value="NUCLEOTIDASE YQFW-RELATED"/>
    <property type="match status" value="1"/>
</dbReference>
<dbReference type="InterPro" id="IPR009206">
    <property type="entry name" value="Nucleotidase_putative"/>
</dbReference>
<dbReference type="InterPro" id="IPR036412">
    <property type="entry name" value="HAD-like_sf"/>
</dbReference>
<evidence type="ECO:0000256" key="1">
    <source>
        <dbReference type="ARBA" id="ARBA00009589"/>
    </source>
</evidence>
<comment type="similarity">
    <text evidence="1 3">Belongs to the 5'(3')-deoxyribonucleotidase family.</text>
</comment>
<dbReference type="Gene3D" id="3.40.50.1000">
    <property type="entry name" value="HAD superfamily/HAD-like"/>
    <property type="match status" value="1"/>
</dbReference>
<dbReference type="EMBL" id="CP041969">
    <property type="protein sequence ID" value="QMV42486.1"/>
    <property type="molecule type" value="Genomic_DNA"/>
</dbReference>
<organism evidence="5 6">
    <name type="scientific">Cohnella cholangitidis</name>
    <dbReference type="NCBI Taxonomy" id="2598458"/>
    <lineage>
        <taxon>Bacteria</taxon>
        <taxon>Bacillati</taxon>
        <taxon>Bacillota</taxon>
        <taxon>Bacilli</taxon>
        <taxon>Bacillales</taxon>
        <taxon>Paenibacillaceae</taxon>
        <taxon>Cohnella</taxon>
    </lineage>
</organism>
<evidence type="ECO:0000256" key="3">
    <source>
        <dbReference type="PIRNR" id="PIRNR021362"/>
    </source>
</evidence>
<dbReference type="PIRSF" id="PIRSF021362">
    <property type="entry name" value="UCP021362_HAD"/>
    <property type="match status" value="1"/>
</dbReference>
<name>A0A7G5BZV2_9BACL</name>
<evidence type="ECO:0000313" key="5">
    <source>
        <dbReference type="EMBL" id="QMV42486.1"/>
    </source>
</evidence>
<dbReference type="GO" id="GO:0009264">
    <property type="term" value="P:deoxyribonucleotide catabolic process"/>
    <property type="evidence" value="ECO:0007669"/>
    <property type="project" value="InterPro"/>
</dbReference>
<dbReference type="InterPro" id="IPR052419">
    <property type="entry name" value="5_3-deoxyribonucleotidase-like"/>
</dbReference>
<dbReference type="AlphaFoldDB" id="A0A7G5BZV2"/>
<dbReference type="EC" id="3.1.3.-" evidence="3"/>
<keyword evidence="6" id="KW-1185">Reference proteome</keyword>
<keyword evidence="2 3" id="KW-0378">Hydrolase</keyword>
<feature type="active site" description="Nucleophile" evidence="4">
    <location>
        <position position="6"/>
    </location>
</feature>
<dbReference type="PANTHER" id="PTHR35134:SF2">
    <property type="entry name" value="NUCLEOTIDASE YQFW-RELATED"/>
    <property type="match status" value="1"/>
</dbReference>
<evidence type="ECO:0000256" key="4">
    <source>
        <dbReference type="PIRSR" id="PIRSR610708-1"/>
    </source>
</evidence>